<evidence type="ECO:0000313" key="2">
    <source>
        <dbReference type="EMBL" id="GJG60178.1"/>
    </source>
</evidence>
<keyword evidence="3" id="KW-1185">Reference proteome</keyword>
<dbReference type="RefSeq" id="WP_223926574.1">
    <property type="nucleotide sequence ID" value="NZ_BPTU01000001.1"/>
</dbReference>
<reference evidence="2" key="1">
    <citation type="journal article" date="2022" name="Int. J. Syst. Evol. Microbiol.">
        <title>Prevotella lacticifex sp. nov., isolated from the rumen of cows.</title>
        <authorList>
            <person name="Shinkai T."/>
            <person name="Ikeyama N."/>
            <person name="Kumagai M."/>
            <person name="Ohmori H."/>
            <person name="Sakamoto M."/>
            <person name="Ohkuma M."/>
            <person name="Mitsumori M."/>
        </authorList>
    </citation>
    <scope>NUCLEOTIDE SEQUENCE</scope>
    <source>
        <strain evidence="2">R5076</strain>
    </source>
</reference>
<evidence type="ECO:0000313" key="3">
    <source>
        <dbReference type="Proteomes" id="UP000825483"/>
    </source>
</evidence>
<comment type="caution">
    <text evidence="2">The sequence shown here is derived from an EMBL/GenBank/DDBJ whole genome shotgun (WGS) entry which is preliminary data.</text>
</comment>
<keyword evidence="1" id="KW-0732">Signal</keyword>
<protein>
    <submittedName>
        <fullName evidence="2">Uncharacterized protein</fullName>
    </submittedName>
</protein>
<feature type="chain" id="PRO_5040290415" evidence="1">
    <location>
        <begin position="22"/>
        <end position="600"/>
    </location>
</feature>
<dbReference type="EMBL" id="BPUB01000003">
    <property type="protein sequence ID" value="GJG60178.1"/>
    <property type="molecule type" value="Genomic_DNA"/>
</dbReference>
<feature type="signal peptide" evidence="1">
    <location>
        <begin position="1"/>
        <end position="21"/>
    </location>
</feature>
<dbReference type="GeneID" id="72467864"/>
<evidence type="ECO:0000256" key="1">
    <source>
        <dbReference type="SAM" id="SignalP"/>
    </source>
</evidence>
<accession>A0A9R1CCN9</accession>
<name>A0A9R1CCN9_9BACT</name>
<gene>
    <name evidence="2" type="ORF">PRLR5076_30290</name>
</gene>
<organism evidence="2 3">
    <name type="scientific">Prevotella lacticifex</name>
    <dbReference type="NCBI Taxonomy" id="2854755"/>
    <lineage>
        <taxon>Bacteria</taxon>
        <taxon>Pseudomonadati</taxon>
        <taxon>Bacteroidota</taxon>
        <taxon>Bacteroidia</taxon>
        <taxon>Bacteroidales</taxon>
        <taxon>Prevotellaceae</taxon>
        <taxon>Prevotella</taxon>
    </lineage>
</organism>
<sequence>MKKIYLFALSAALLSGGSAFAQNAQQVLTKARLSALQKSGKVAGMVKASRLTARQFPASAGANGQLSVAKTQVYDDIVSSQPEGTLHAADLRSGFSTLSVWGNIMAANYSNSIGTYVETDDAIFLKNPFNGFLTNTWLRIDKNADGTYVAHLPQPIYEQDGQTFYATHVKLSTSESNGSTYVADTTAAGSDAYFTYKDGVLAMADSVYDASGFPSAAIGLTDADGAWYGYLDGAQRVTPNTYHKTVLPAAAKKATYAMSNTTYSAYDIGQGFVETRDTAHALVDVAFDGDTIYVNNPATKDSSSWIKGVIKDGKATFEPQYIGADTTDNIHLWFEPATYTVELDSSYYAYYGEVDKVRSYSLADKLELAYDAATKSLQAPDSTSFIVNGSPSKVYYLATYDEVGFEPWKEVAATPADPVITAVNETYNTQGYAAVTFTLPQFDTNGKPLNTDKAYYNLYTSDDPETPYALTEDEGYEYFNYSDSVNIPYSYTDGMDIAAYGAKHYWYIYFDTNDIDSVGVQMFYNGAGELRHSNLVWYSLVEQHDAAGINALEGNESGVSSVAYFDLSGRRVAAPKQAGLYIKEVTYADGTKKGTKVLKK</sequence>
<proteinExistence type="predicted"/>
<dbReference type="AlphaFoldDB" id="A0A9R1CCN9"/>
<dbReference type="Proteomes" id="UP000825483">
    <property type="component" value="Unassembled WGS sequence"/>
</dbReference>